<proteinExistence type="inferred from homology"/>
<comment type="caution">
    <text evidence="10">The sequence shown here is derived from an EMBL/GenBank/DDBJ whole genome shotgun (WGS) entry which is preliminary data.</text>
</comment>
<dbReference type="InterPro" id="IPR011014">
    <property type="entry name" value="MscS_channel_TM-2"/>
</dbReference>
<evidence type="ECO:0000256" key="5">
    <source>
        <dbReference type="ARBA" id="ARBA00022989"/>
    </source>
</evidence>
<evidence type="ECO:0000256" key="3">
    <source>
        <dbReference type="ARBA" id="ARBA00022475"/>
    </source>
</evidence>
<dbReference type="Pfam" id="PF21082">
    <property type="entry name" value="MS_channel_3rd"/>
    <property type="match status" value="1"/>
</dbReference>
<dbReference type="SUPFAM" id="SSF50182">
    <property type="entry name" value="Sm-like ribonucleoproteins"/>
    <property type="match status" value="1"/>
</dbReference>
<dbReference type="Pfam" id="PF00924">
    <property type="entry name" value="MS_channel_2nd"/>
    <property type="match status" value="1"/>
</dbReference>
<feature type="domain" description="Mechanosensitive ion channel MscS C-terminal" evidence="9">
    <location>
        <begin position="179"/>
        <end position="258"/>
    </location>
</feature>
<dbReference type="InterPro" id="IPR045275">
    <property type="entry name" value="MscS_archaea/bacteria_type"/>
</dbReference>
<name>A0A150P188_SORCE</name>
<comment type="similarity">
    <text evidence="2">Belongs to the MscS (TC 1.A.23) family.</text>
</comment>
<dbReference type="InterPro" id="IPR049278">
    <property type="entry name" value="MS_channel_C"/>
</dbReference>
<dbReference type="PANTHER" id="PTHR30221">
    <property type="entry name" value="SMALL-CONDUCTANCE MECHANOSENSITIVE CHANNEL"/>
    <property type="match status" value="1"/>
</dbReference>
<dbReference type="Proteomes" id="UP000075420">
    <property type="component" value="Unassembled WGS sequence"/>
</dbReference>
<evidence type="ECO:0000313" key="10">
    <source>
        <dbReference type="EMBL" id="KYF48744.1"/>
    </source>
</evidence>
<dbReference type="InterPro" id="IPR011066">
    <property type="entry name" value="MscS_channel_C_sf"/>
</dbReference>
<feature type="transmembrane region" description="Helical" evidence="7">
    <location>
        <begin position="12"/>
        <end position="37"/>
    </location>
</feature>
<evidence type="ECO:0000256" key="1">
    <source>
        <dbReference type="ARBA" id="ARBA00004651"/>
    </source>
</evidence>
<keyword evidence="5 7" id="KW-1133">Transmembrane helix</keyword>
<feature type="transmembrane region" description="Helical" evidence="7">
    <location>
        <begin position="57"/>
        <end position="82"/>
    </location>
</feature>
<protein>
    <submittedName>
        <fullName evidence="10">Mechanosensitive ion channel protein MscS</fullName>
    </submittedName>
</protein>
<dbReference type="SUPFAM" id="SSF82689">
    <property type="entry name" value="Mechanosensitive channel protein MscS (YggB), C-terminal domain"/>
    <property type="match status" value="1"/>
</dbReference>
<dbReference type="PANTHER" id="PTHR30221:SF3">
    <property type="entry name" value="SMALL-CONDUCTANCE MECHANOSENSITIVE CHANNEL"/>
    <property type="match status" value="1"/>
</dbReference>
<reference evidence="10 11" key="1">
    <citation type="submission" date="2014-02" db="EMBL/GenBank/DDBJ databases">
        <title>The small core and large imbalanced accessory genome model reveals a collaborative survival strategy of Sorangium cellulosum strains in nature.</title>
        <authorList>
            <person name="Han K."/>
            <person name="Peng R."/>
            <person name="Blom J."/>
            <person name="Li Y.-Z."/>
        </authorList>
    </citation>
    <scope>NUCLEOTIDE SEQUENCE [LARGE SCALE GENOMIC DNA]</scope>
    <source>
        <strain evidence="10 11">So0157-25</strain>
    </source>
</reference>
<dbReference type="AlphaFoldDB" id="A0A150P188"/>
<comment type="subcellular location">
    <subcellularLocation>
        <location evidence="1">Cell membrane</location>
        <topology evidence="1">Multi-pass membrane protein</topology>
    </subcellularLocation>
</comment>
<keyword evidence="4 7" id="KW-0812">Transmembrane</keyword>
<keyword evidence="3" id="KW-1003">Cell membrane</keyword>
<keyword evidence="6 7" id="KW-0472">Membrane</keyword>
<evidence type="ECO:0000313" key="11">
    <source>
        <dbReference type="Proteomes" id="UP000075420"/>
    </source>
</evidence>
<evidence type="ECO:0000256" key="4">
    <source>
        <dbReference type="ARBA" id="ARBA00022692"/>
    </source>
</evidence>
<feature type="transmembrane region" description="Helical" evidence="7">
    <location>
        <begin position="88"/>
        <end position="119"/>
    </location>
</feature>
<dbReference type="GO" id="GO:0005886">
    <property type="term" value="C:plasma membrane"/>
    <property type="evidence" value="ECO:0007669"/>
    <property type="project" value="UniProtKB-SubCell"/>
</dbReference>
<evidence type="ECO:0000256" key="7">
    <source>
        <dbReference type="SAM" id="Phobius"/>
    </source>
</evidence>
<dbReference type="InterPro" id="IPR010920">
    <property type="entry name" value="LSM_dom_sf"/>
</dbReference>
<dbReference type="Gene3D" id="3.30.70.100">
    <property type="match status" value="1"/>
</dbReference>
<evidence type="ECO:0000256" key="6">
    <source>
        <dbReference type="ARBA" id="ARBA00023136"/>
    </source>
</evidence>
<sequence length="287" mass="30778">MDERVQRYVDMGVALGVNVGGKIVGAILVWVIGRVIIRGVMSLMQRSAALKKLDVTLANYLESAASVLLNILLVIAVLSVFGVETTTFASLLAAIGIAIGMAWSGLLSNLAAGIFMILLRPFKVGDFVMAGGVTGTIHSIGLFATALDTPDNVRTIVGNGKIFSDNIHNYSTNPFRRVDCTAQLAHGADHEAAIKRLRAQLALIPNVMKEPAPTVEILEFNLAGPVLAVRPFCHTDHYWDVYFATTKVIREELGKMGLPVPSQHVHIQQLAAAPPLRSGNAEVHPTA</sequence>
<evidence type="ECO:0000259" key="9">
    <source>
        <dbReference type="Pfam" id="PF21082"/>
    </source>
</evidence>
<organism evidence="10 11">
    <name type="scientific">Sorangium cellulosum</name>
    <name type="common">Polyangium cellulosum</name>
    <dbReference type="NCBI Taxonomy" id="56"/>
    <lineage>
        <taxon>Bacteria</taxon>
        <taxon>Pseudomonadati</taxon>
        <taxon>Myxococcota</taxon>
        <taxon>Polyangia</taxon>
        <taxon>Polyangiales</taxon>
        <taxon>Polyangiaceae</taxon>
        <taxon>Sorangium</taxon>
    </lineage>
</organism>
<dbReference type="InterPro" id="IPR023408">
    <property type="entry name" value="MscS_beta-dom_sf"/>
</dbReference>
<evidence type="ECO:0000256" key="2">
    <source>
        <dbReference type="ARBA" id="ARBA00008017"/>
    </source>
</evidence>
<gene>
    <name evidence="10" type="ORF">BE08_24060</name>
</gene>
<accession>A0A150P188</accession>
<dbReference type="Gene3D" id="2.30.30.60">
    <property type="match status" value="1"/>
</dbReference>
<dbReference type="GO" id="GO:0008381">
    <property type="term" value="F:mechanosensitive monoatomic ion channel activity"/>
    <property type="evidence" value="ECO:0007669"/>
    <property type="project" value="InterPro"/>
</dbReference>
<evidence type="ECO:0000259" key="8">
    <source>
        <dbReference type="Pfam" id="PF00924"/>
    </source>
</evidence>
<dbReference type="EMBL" id="JELY01003461">
    <property type="protein sequence ID" value="KYF48744.1"/>
    <property type="molecule type" value="Genomic_DNA"/>
</dbReference>
<feature type="domain" description="Mechanosensitive ion channel MscS" evidence="8">
    <location>
        <begin position="106"/>
        <end position="171"/>
    </location>
</feature>
<dbReference type="InterPro" id="IPR006685">
    <property type="entry name" value="MscS_channel_2nd"/>
</dbReference>
<dbReference type="SUPFAM" id="SSF82861">
    <property type="entry name" value="Mechanosensitive channel protein MscS (YggB), transmembrane region"/>
    <property type="match status" value="1"/>
</dbReference>
<dbReference type="Gene3D" id="1.10.287.1260">
    <property type="match status" value="1"/>
</dbReference>